<evidence type="ECO:0000313" key="2">
    <source>
        <dbReference type="EMBL" id="QKS70450.1"/>
    </source>
</evidence>
<dbReference type="AlphaFoldDB" id="A0A859FBX0"/>
<evidence type="ECO:0000256" key="1">
    <source>
        <dbReference type="SAM" id="Phobius"/>
    </source>
</evidence>
<gene>
    <name evidence="2" type="ORF">FLK61_27235</name>
</gene>
<dbReference type="KEGG" id="psua:FLK61_27235"/>
<dbReference type="Proteomes" id="UP000318138">
    <property type="component" value="Chromosome"/>
</dbReference>
<sequence length="147" mass="16591">MSFLTRFLLLTVAVLVAITGVIALLVQTTSAIMGAEVIIESWTALLAFSAAVVLWIIPVQLIDWLKLVRVQRRPLRIMYPYLITLIHVTAFALYIVTMTNVMSDVFFSNVGLGVFTLAIIMLARYAYVQLARSVRKYKEPRVQVVEE</sequence>
<keyword evidence="1" id="KW-1133">Transmembrane helix</keyword>
<dbReference type="EMBL" id="CP041372">
    <property type="protein sequence ID" value="QKS70450.1"/>
    <property type="molecule type" value="Genomic_DNA"/>
</dbReference>
<reference evidence="3" key="1">
    <citation type="submission" date="2019-07" db="EMBL/GenBank/DDBJ databases">
        <title>Bacillus alkalisoli sp. nov. isolated from saline soil.</title>
        <authorList>
            <person name="Sun J.-Q."/>
            <person name="Xu L."/>
        </authorList>
    </citation>
    <scope>NUCLEOTIDE SEQUENCE [LARGE SCALE GENOMIC DNA]</scope>
    <source>
        <strain evidence="3">M4U3P1</strain>
    </source>
</reference>
<organism evidence="2 3">
    <name type="scientific">Paenalkalicoccus suaedae</name>
    <dbReference type="NCBI Taxonomy" id="2592382"/>
    <lineage>
        <taxon>Bacteria</taxon>
        <taxon>Bacillati</taxon>
        <taxon>Bacillota</taxon>
        <taxon>Bacilli</taxon>
        <taxon>Bacillales</taxon>
        <taxon>Bacillaceae</taxon>
        <taxon>Paenalkalicoccus</taxon>
    </lineage>
</organism>
<keyword evidence="1" id="KW-0472">Membrane</keyword>
<feature type="transmembrane region" description="Helical" evidence="1">
    <location>
        <begin position="105"/>
        <end position="127"/>
    </location>
</feature>
<accession>A0A859FBX0</accession>
<proteinExistence type="predicted"/>
<protein>
    <submittedName>
        <fullName evidence="2">Uncharacterized protein</fullName>
    </submittedName>
</protein>
<keyword evidence="3" id="KW-1185">Reference proteome</keyword>
<keyword evidence="1" id="KW-0812">Transmembrane</keyword>
<feature type="transmembrane region" description="Helical" evidence="1">
    <location>
        <begin position="77"/>
        <end position="99"/>
    </location>
</feature>
<dbReference type="RefSeq" id="WP_176008488.1">
    <property type="nucleotide sequence ID" value="NZ_CP041372.2"/>
</dbReference>
<evidence type="ECO:0000313" key="3">
    <source>
        <dbReference type="Proteomes" id="UP000318138"/>
    </source>
</evidence>
<feature type="transmembrane region" description="Helical" evidence="1">
    <location>
        <begin position="44"/>
        <end position="65"/>
    </location>
</feature>
<name>A0A859FBX0_9BACI</name>